<dbReference type="AlphaFoldDB" id="A0A1W1H9Q3"/>
<accession>A0A1W1H9Q3</accession>
<reference evidence="4 5" key="1">
    <citation type="submission" date="2017-03" db="EMBL/GenBank/DDBJ databases">
        <authorList>
            <person name="Afonso C.L."/>
            <person name="Miller P.J."/>
            <person name="Scott M.A."/>
            <person name="Spackman E."/>
            <person name="Goraichik I."/>
            <person name="Dimitrov K.M."/>
            <person name="Suarez D.L."/>
            <person name="Swayne D.E."/>
        </authorList>
    </citation>
    <scope>NUCLEOTIDE SEQUENCE [LARGE SCALE GENOMIC DNA]</scope>
    <source>
        <strain evidence="4">PRJEB14757</strain>
    </source>
</reference>
<dbReference type="InterPro" id="IPR058982">
    <property type="entry name" value="Beta-barrel_AprE"/>
</dbReference>
<keyword evidence="2" id="KW-0812">Transmembrane</keyword>
<dbReference type="PRINTS" id="PR01490">
    <property type="entry name" value="RTXTOXIND"/>
</dbReference>
<dbReference type="RefSeq" id="WP_080805865.1">
    <property type="nucleotide sequence ID" value="NZ_LT828551.1"/>
</dbReference>
<evidence type="ECO:0000256" key="1">
    <source>
        <dbReference type="SAM" id="Coils"/>
    </source>
</evidence>
<dbReference type="PANTHER" id="PTHR30386">
    <property type="entry name" value="MEMBRANE FUSION SUBUNIT OF EMRAB-TOLC MULTIDRUG EFFLUX PUMP"/>
    <property type="match status" value="1"/>
</dbReference>
<name>A0A1W1H9Q3_9BACT</name>
<evidence type="ECO:0000313" key="5">
    <source>
        <dbReference type="Proteomes" id="UP000191931"/>
    </source>
</evidence>
<dbReference type="Proteomes" id="UP000191931">
    <property type="component" value="Unassembled WGS sequence"/>
</dbReference>
<gene>
    <name evidence="4" type="ORF">MTBBW1_1680057</name>
</gene>
<keyword evidence="1" id="KW-0175">Coiled coil</keyword>
<keyword evidence="2" id="KW-0472">Membrane</keyword>
<organism evidence="4 5">
    <name type="scientific">Desulfamplus magnetovallimortis</name>
    <dbReference type="NCBI Taxonomy" id="1246637"/>
    <lineage>
        <taxon>Bacteria</taxon>
        <taxon>Pseudomonadati</taxon>
        <taxon>Thermodesulfobacteriota</taxon>
        <taxon>Desulfobacteria</taxon>
        <taxon>Desulfobacterales</taxon>
        <taxon>Desulfobacteraceae</taxon>
        <taxon>Desulfamplus</taxon>
    </lineage>
</organism>
<dbReference type="STRING" id="1246637.MTBBW1_1680057"/>
<keyword evidence="2" id="KW-1133">Transmembrane helix</keyword>
<dbReference type="EMBL" id="FWEV01000077">
    <property type="protein sequence ID" value="SLM29145.1"/>
    <property type="molecule type" value="Genomic_DNA"/>
</dbReference>
<evidence type="ECO:0000256" key="2">
    <source>
        <dbReference type="SAM" id="Phobius"/>
    </source>
</evidence>
<feature type="coiled-coil region" evidence="1">
    <location>
        <begin position="195"/>
        <end position="272"/>
    </location>
</feature>
<dbReference type="OrthoDB" id="9810980at2"/>
<dbReference type="InterPro" id="IPR050739">
    <property type="entry name" value="MFP"/>
</dbReference>
<feature type="domain" description="AprE-like beta-barrel" evidence="3">
    <location>
        <begin position="332"/>
        <end position="418"/>
    </location>
</feature>
<protein>
    <recommendedName>
        <fullName evidence="3">AprE-like beta-barrel domain-containing protein</fullName>
    </recommendedName>
</protein>
<feature type="transmembrane region" description="Helical" evidence="2">
    <location>
        <begin position="27"/>
        <end position="45"/>
    </location>
</feature>
<evidence type="ECO:0000259" key="3">
    <source>
        <dbReference type="Pfam" id="PF26002"/>
    </source>
</evidence>
<keyword evidence="5" id="KW-1185">Reference proteome</keyword>
<dbReference type="Gene3D" id="2.40.30.170">
    <property type="match status" value="1"/>
</dbReference>
<dbReference type="PANTHER" id="PTHR30386:SF28">
    <property type="entry name" value="EXPORTED PROTEIN"/>
    <property type="match status" value="1"/>
</dbReference>
<dbReference type="Pfam" id="PF26002">
    <property type="entry name" value="Beta-barrel_AprE"/>
    <property type="match status" value="1"/>
</dbReference>
<proteinExistence type="predicted"/>
<dbReference type="SUPFAM" id="SSF111369">
    <property type="entry name" value="HlyD-like secretion proteins"/>
    <property type="match status" value="1"/>
</dbReference>
<sequence>MLSTNENYDNFFVVEQLKRMPSIYARGILYIIFLAIISILFYSALCKVDIIREGSAIVRPLSHEMQVVSEFHGFIDKISIENGAFVDEGDLLFTIKTRINMSQYSELKSVQEEIEFKKGYYKSLIDAMETEIEYLKDELENMKHSFALSMEKISISLEQVQSDFTYWKKEIENRKQEFLNTQILFKKQLTSIAEYNSVKGRLELAKTEVKKLDSQKRIFLKEKDIIAQNIKKTEAEKKNQENIIDKKIENILLEQKNTMNSLQAKLRKLQNELQFNGSSKVNALSNEKTGEYNIFTPKSGIVSRLFFLNKGEYVNPSTVLCTVIPADEPYYMDITVANKDIGFIEVDMPVKYKFDAFPHRDYGTINGYVIAISPSAIEEKHGVFVYKVKGALNNRSFNVHGRSCPLKPGMTAVAEMITEKKSLLSIFYNKVSAFKTP</sequence>
<evidence type="ECO:0000313" key="4">
    <source>
        <dbReference type="EMBL" id="SLM29145.1"/>
    </source>
</evidence>